<feature type="signal peptide" evidence="1">
    <location>
        <begin position="1"/>
        <end position="26"/>
    </location>
</feature>
<organism evidence="2 3">
    <name type="scientific">Filimonas effusa</name>
    <dbReference type="NCBI Taxonomy" id="2508721"/>
    <lineage>
        <taxon>Bacteria</taxon>
        <taxon>Pseudomonadati</taxon>
        <taxon>Bacteroidota</taxon>
        <taxon>Chitinophagia</taxon>
        <taxon>Chitinophagales</taxon>
        <taxon>Chitinophagaceae</taxon>
        <taxon>Filimonas</taxon>
    </lineage>
</organism>
<keyword evidence="2" id="KW-0449">Lipoprotein</keyword>
<evidence type="ECO:0000256" key="1">
    <source>
        <dbReference type="SAM" id="SignalP"/>
    </source>
</evidence>
<dbReference type="Gene3D" id="1.25.40.390">
    <property type="match status" value="1"/>
</dbReference>
<dbReference type="OrthoDB" id="614457at2"/>
<dbReference type="InterPro" id="IPR041662">
    <property type="entry name" value="SusD-like_2"/>
</dbReference>
<name>A0A4Q1D4V0_9BACT</name>
<sequence length="485" mass="52490">MKFKLKNTLAGAALASLTLVSCSKYLDVNTDPNNPTDVPPKTILPVTTMSMAFANSNELSKAAAHLMQYSAGISGTAYAYDKWNIGSMDNQWNGEVFGGSLNNINILIDKTNALSPAYAGIAKLQKAYVIAMATDLWGDIPYTQAGRGLEFPTPVFEAQQDIYLGNSSKGIQSLFNLVREGLADLTKTTALTPTTDDLVYGGTIAKWTRFGNSLLLKFALQVSNVAPDTTKSVINSVLSSSAPYIDAATYDYNVPYTTANPNAYYVQDFAGSITGTQMLSARFLSFMRTQNDTVRLAKYFTKPNGVFTAYDNGSPFAAPTPAGNRSVYGTFVVGTSGDVPVRLLSSYQVSFILAEAALRFGTAGDPNTLYQAGIKAAMKAAGLTDAEITTYFNDNPSIVTLSGTTADKLKQIITQKYISLVNNAYEAYNDFRRTGYPALTIPLTTEGDDPNTMPRRYPYVSSESNANPNQPNPRPLTNVKVWWAL</sequence>
<dbReference type="Proteomes" id="UP000290545">
    <property type="component" value="Unassembled WGS sequence"/>
</dbReference>
<keyword evidence="1" id="KW-0732">Signal</keyword>
<accession>A0A4Q1D4V0</accession>
<dbReference type="PROSITE" id="PS51257">
    <property type="entry name" value="PROKAR_LIPOPROTEIN"/>
    <property type="match status" value="1"/>
</dbReference>
<comment type="caution">
    <text evidence="2">The sequence shown here is derived from an EMBL/GenBank/DDBJ whole genome shotgun (WGS) entry which is preliminary data.</text>
</comment>
<dbReference type="InterPro" id="IPR011990">
    <property type="entry name" value="TPR-like_helical_dom_sf"/>
</dbReference>
<dbReference type="EMBL" id="SDHZ01000002">
    <property type="protein sequence ID" value="RXK83485.1"/>
    <property type="molecule type" value="Genomic_DNA"/>
</dbReference>
<protein>
    <submittedName>
        <fullName evidence="2">SusD/RagB family nutrient-binding outer membrane lipoprotein</fullName>
    </submittedName>
</protein>
<dbReference type="Pfam" id="PF12771">
    <property type="entry name" value="SusD-like_2"/>
    <property type="match status" value="1"/>
</dbReference>
<evidence type="ECO:0000313" key="3">
    <source>
        <dbReference type="Proteomes" id="UP000290545"/>
    </source>
</evidence>
<gene>
    <name evidence="2" type="ORF">ESB13_15435</name>
</gene>
<dbReference type="RefSeq" id="WP_129004538.1">
    <property type="nucleotide sequence ID" value="NZ_SDHZ01000002.1"/>
</dbReference>
<evidence type="ECO:0000313" key="2">
    <source>
        <dbReference type="EMBL" id="RXK83485.1"/>
    </source>
</evidence>
<feature type="chain" id="PRO_5020295086" evidence="1">
    <location>
        <begin position="27"/>
        <end position="485"/>
    </location>
</feature>
<keyword evidence="3" id="KW-1185">Reference proteome</keyword>
<dbReference type="AlphaFoldDB" id="A0A4Q1D4V0"/>
<proteinExistence type="predicted"/>
<reference evidence="2 3" key="1">
    <citation type="submission" date="2019-01" db="EMBL/GenBank/DDBJ databases">
        <title>Filimonas sp. strain TTM-71.</title>
        <authorList>
            <person name="Chen W.-M."/>
        </authorList>
    </citation>
    <scope>NUCLEOTIDE SEQUENCE [LARGE SCALE GENOMIC DNA]</scope>
    <source>
        <strain evidence="2 3">TTM-71</strain>
    </source>
</reference>
<dbReference type="SUPFAM" id="SSF48452">
    <property type="entry name" value="TPR-like"/>
    <property type="match status" value="1"/>
</dbReference>